<gene>
    <name evidence="2" type="ORF">DH2020_048710</name>
</gene>
<feature type="compositionally biased region" description="Low complexity" evidence="1">
    <location>
        <begin position="625"/>
        <end position="643"/>
    </location>
</feature>
<evidence type="ECO:0008006" key="4">
    <source>
        <dbReference type="Google" id="ProtNLM"/>
    </source>
</evidence>
<keyword evidence="3" id="KW-1185">Reference proteome</keyword>
<protein>
    <recommendedName>
        <fullName evidence="4">Transcriptional regulator SLK2</fullName>
    </recommendedName>
</protein>
<reference evidence="2 3" key="1">
    <citation type="journal article" date="2021" name="Comput. Struct. Biotechnol. J.">
        <title>De novo genome assembly of the potent medicinal plant Rehmannia glutinosa using nanopore technology.</title>
        <authorList>
            <person name="Ma L."/>
            <person name="Dong C."/>
            <person name="Song C."/>
            <person name="Wang X."/>
            <person name="Zheng X."/>
            <person name="Niu Y."/>
            <person name="Chen S."/>
            <person name="Feng W."/>
        </authorList>
    </citation>
    <scope>NUCLEOTIDE SEQUENCE [LARGE SCALE GENOMIC DNA]</scope>
    <source>
        <strain evidence="2">DH-2019</strain>
    </source>
</reference>
<feature type="region of interest" description="Disordered" evidence="1">
    <location>
        <begin position="29"/>
        <end position="78"/>
    </location>
</feature>
<evidence type="ECO:0000256" key="1">
    <source>
        <dbReference type="SAM" id="MobiDB-lite"/>
    </source>
</evidence>
<evidence type="ECO:0000313" key="2">
    <source>
        <dbReference type="EMBL" id="KAK6117555.1"/>
    </source>
</evidence>
<feature type="compositionally biased region" description="Polar residues" evidence="1">
    <location>
        <begin position="235"/>
        <end position="254"/>
    </location>
</feature>
<dbReference type="EMBL" id="JABTTQ020003435">
    <property type="protein sequence ID" value="KAK6117555.1"/>
    <property type="molecule type" value="Genomic_DNA"/>
</dbReference>
<accession>A0ABR0U5X0</accession>
<dbReference type="InterPro" id="IPR029005">
    <property type="entry name" value="LIM-bd/SEUSS"/>
</dbReference>
<feature type="region of interest" description="Disordered" evidence="1">
    <location>
        <begin position="696"/>
        <end position="768"/>
    </location>
</feature>
<feature type="compositionally biased region" description="Polar residues" evidence="1">
    <location>
        <begin position="735"/>
        <end position="747"/>
    </location>
</feature>
<name>A0ABR0U5X0_REHGL</name>
<feature type="compositionally biased region" description="Polar residues" evidence="1">
    <location>
        <begin position="586"/>
        <end position="605"/>
    </location>
</feature>
<proteinExistence type="predicted"/>
<feature type="compositionally biased region" description="Polar residues" evidence="1">
    <location>
        <begin position="644"/>
        <end position="657"/>
    </location>
</feature>
<sequence>MTSSSDLRRITLLPFFLYGLLSPIRPSTRRPRVATARSYTDSTSPINQSPRVSNLPPVSGVPKSSPAIANHSPPPPNPAKYMNSDQQELLFPSSVNFFEITLSIFRVAGGMVQSSSSSGIFFQGDGNSQLAGNTGLSSNSLPGHARANVGPVSGDISNTVLNSVASSGPSVGASSLVTDANSGLSGGPHLQRSASINTESYMRLPASPISFSSNNISISGSSVLDGSSVVQQSSNQDPGSQQSRQHQGASSATSLPHMRQVQLPGGSRVPYSFAQDPTTISQLQKKPRLDIKQEDIVQQQVFQQMLQRQDPMHLQNSNPHLQALIQQQRLRQQEQQILQAMTPIQRVQFLQQQQQQQQQQLQLRQQLQVHGVPSASGVKRPYDGGVCSRRLMQYLYHQRQRPAYYSPRAKKRWCLSLYDNVGHHSLGVFPQAATILSWEFCARRHEELLPRRLVAPKVNQLLQVAQKCQSTISESGADSVSQPDLQANSALVVTAGRQLARSLELQSLNDLGFSKRYIADVVSSMKDLMDFCREQKKGPIEGLKNFPRFRTAPKLQILETGQMGGLQGLPTDRNTLNKLIALHPGPNSQHISSQRALSGSPQAALASSNYQNLMTRQNSMNSTNSPIQQEPSSPFSSSNRRQSTATTPRGYSGNLSGMLQNSAISGFSSQQQQFQLSQGLQQQMVQQYLHDMGKNNTAQIQGGNISGGGPGVRNSPTNSAAGSGPWGGQGQQPSRSNSFKGASSESESPAPVGHTGVSQKEADLPRSRYLSDEMVSDIGHEFAENEFFSSDFDDNLNFSWNV</sequence>
<evidence type="ECO:0000313" key="3">
    <source>
        <dbReference type="Proteomes" id="UP001318860"/>
    </source>
</evidence>
<dbReference type="PANTHER" id="PTHR10378">
    <property type="entry name" value="LIM DOMAIN-BINDING PROTEIN"/>
    <property type="match status" value="1"/>
</dbReference>
<feature type="compositionally biased region" description="Polar residues" evidence="1">
    <location>
        <begin position="37"/>
        <end position="52"/>
    </location>
</feature>
<dbReference type="Proteomes" id="UP001318860">
    <property type="component" value="Unassembled WGS sequence"/>
</dbReference>
<comment type="caution">
    <text evidence="2">The sequence shown here is derived from an EMBL/GenBank/DDBJ whole genome shotgun (WGS) entry which is preliminary data.</text>
</comment>
<feature type="region of interest" description="Disordered" evidence="1">
    <location>
        <begin position="227"/>
        <end position="256"/>
    </location>
</feature>
<organism evidence="2 3">
    <name type="scientific">Rehmannia glutinosa</name>
    <name type="common">Chinese foxglove</name>
    <dbReference type="NCBI Taxonomy" id="99300"/>
    <lineage>
        <taxon>Eukaryota</taxon>
        <taxon>Viridiplantae</taxon>
        <taxon>Streptophyta</taxon>
        <taxon>Embryophyta</taxon>
        <taxon>Tracheophyta</taxon>
        <taxon>Spermatophyta</taxon>
        <taxon>Magnoliopsida</taxon>
        <taxon>eudicotyledons</taxon>
        <taxon>Gunneridae</taxon>
        <taxon>Pentapetalae</taxon>
        <taxon>asterids</taxon>
        <taxon>lamiids</taxon>
        <taxon>Lamiales</taxon>
        <taxon>Orobanchaceae</taxon>
        <taxon>Rehmannieae</taxon>
        <taxon>Rehmannia</taxon>
    </lineage>
</organism>
<dbReference type="Pfam" id="PF01803">
    <property type="entry name" value="LIM_bind"/>
    <property type="match status" value="1"/>
</dbReference>
<feature type="region of interest" description="Disordered" evidence="1">
    <location>
        <begin position="580"/>
        <end position="605"/>
    </location>
</feature>
<feature type="region of interest" description="Disordered" evidence="1">
    <location>
        <begin position="617"/>
        <end position="657"/>
    </location>
</feature>